<evidence type="ECO:0000313" key="2">
    <source>
        <dbReference type="EMBL" id="KPI96163.1"/>
    </source>
</evidence>
<protein>
    <submittedName>
        <fullName evidence="2">Uncharacterized protein</fullName>
    </submittedName>
</protein>
<organism evidence="2 3">
    <name type="scientific">Papilio xuthus</name>
    <name type="common">Asian swallowtail butterfly</name>
    <dbReference type="NCBI Taxonomy" id="66420"/>
    <lineage>
        <taxon>Eukaryota</taxon>
        <taxon>Metazoa</taxon>
        <taxon>Ecdysozoa</taxon>
        <taxon>Arthropoda</taxon>
        <taxon>Hexapoda</taxon>
        <taxon>Insecta</taxon>
        <taxon>Pterygota</taxon>
        <taxon>Neoptera</taxon>
        <taxon>Endopterygota</taxon>
        <taxon>Lepidoptera</taxon>
        <taxon>Glossata</taxon>
        <taxon>Ditrysia</taxon>
        <taxon>Papilionoidea</taxon>
        <taxon>Papilionidae</taxon>
        <taxon>Papilioninae</taxon>
        <taxon>Papilio</taxon>
    </lineage>
</organism>
<keyword evidence="3" id="KW-1185">Reference proteome</keyword>
<dbReference type="Proteomes" id="UP000053268">
    <property type="component" value="Unassembled WGS sequence"/>
</dbReference>
<evidence type="ECO:0000256" key="1">
    <source>
        <dbReference type="SAM" id="SignalP"/>
    </source>
</evidence>
<keyword evidence="1" id="KW-0732">Signal</keyword>
<evidence type="ECO:0000313" key="3">
    <source>
        <dbReference type="Proteomes" id="UP000053268"/>
    </source>
</evidence>
<gene>
    <name evidence="2" type="ORF">RR46_06897</name>
</gene>
<dbReference type="EMBL" id="KQ459594">
    <property type="protein sequence ID" value="KPI96163.1"/>
    <property type="molecule type" value="Genomic_DNA"/>
</dbReference>
<dbReference type="AlphaFoldDB" id="A0A194PT68"/>
<feature type="chain" id="PRO_5008263662" evidence="1">
    <location>
        <begin position="20"/>
        <end position="101"/>
    </location>
</feature>
<feature type="signal peptide" evidence="1">
    <location>
        <begin position="1"/>
        <end position="19"/>
    </location>
</feature>
<name>A0A194PT68_PAPXU</name>
<sequence>MHFRIVFAVTVLLLVTVNAVPLERAPMELINFITMEEPCVRQGGLCRRIEDCDQDNLVHMRGVLCPKQRHLGVECCYSVARMFFVLLASRFLSLLEALSDE</sequence>
<proteinExistence type="predicted"/>
<accession>A0A194PT68</accession>
<reference evidence="2 3" key="1">
    <citation type="journal article" date="2015" name="Nat. Commun.">
        <title>Outbred genome sequencing and CRISPR/Cas9 gene editing in butterflies.</title>
        <authorList>
            <person name="Li X."/>
            <person name="Fan D."/>
            <person name="Zhang W."/>
            <person name="Liu G."/>
            <person name="Zhang L."/>
            <person name="Zhao L."/>
            <person name="Fang X."/>
            <person name="Chen L."/>
            <person name="Dong Y."/>
            <person name="Chen Y."/>
            <person name="Ding Y."/>
            <person name="Zhao R."/>
            <person name="Feng M."/>
            <person name="Zhu Y."/>
            <person name="Feng Y."/>
            <person name="Jiang X."/>
            <person name="Zhu D."/>
            <person name="Xiang H."/>
            <person name="Feng X."/>
            <person name="Li S."/>
            <person name="Wang J."/>
            <person name="Zhang G."/>
            <person name="Kronforst M.R."/>
            <person name="Wang W."/>
        </authorList>
    </citation>
    <scope>NUCLEOTIDE SEQUENCE [LARGE SCALE GENOMIC DNA]</scope>
    <source>
        <strain evidence="2">Ya'a_city_454_Px</strain>
        <tissue evidence="2">Whole body</tissue>
    </source>
</reference>